<accession>A0ABS1WV60</accession>
<reference evidence="6 7" key="1">
    <citation type="journal article" date="2021" name="Int. J. Syst. Evol. Microbiol.">
        <title>Steroidobacter gossypii sp. nov., isolated from soil of cotton cropping field.</title>
        <authorList>
            <person name="Huang R."/>
            <person name="Yang S."/>
            <person name="Zhen C."/>
            <person name="Liu W."/>
        </authorList>
    </citation>
    <scope>NUCLEOTIDE SEQUENCE [LARGE SCALE GENOMIC DNA]</scope>
    <source>
        <strain evidence="6 7">S1-65</strain>
    </source>
</reference>
<dbReference type="InterPro" id="IPR036390">
    <property type="entry name" value="WH_DNA-bd_sf"/>
</dbReference>
<dbReference type="InterPro" id="IPR000847">
    <property type="entry name" value="LysR_HTH_N"/>
</dbReference>
<dbReference type="Proteomes" id="UP000661077">
    <property type="component" value="Unassembled WGS sequence"/>
</dbReference>
<evidence type="ECO:0000256" key="3">
    <source>
        <dbReference type="ARBA" id="ARBA00023125"/>
    </source>
</evidence>
<keyword evidence="4" id="KW-0804">Transcription</keyword>
<dbReference type="SUPFAM" id="SSF46785">
    <property type="entry name" value="Winged helix' DNA-binding domain"/>
    <property type="match status" value="1"/>
</dbReference>
<comment type="caution">
    <text evidence="6">The sequence shown here is derived from an EMBL/GenBank/DDBJ whole genome shotgun (WGS) entry which is preliminary data.</text>
</comment>
<feature type="domain" description="HTH lysR-type" evidence="5">
    <location>
        <begin position="3"/>
        <end position="60"/>
    </location>
</feature>
<keyword evidence="2" id="KW-0805">Transcription regulation</keyword>
<dbReference type="InterPro" id="IPR036388">
    <property type="entry name" value="WH-like_DNA-bd_sf"/>
</dbReference>
<dbReference type="PROSITE" id="PS50931">
    <property type="entry name" value="HTH_LYSR"/>
    <property type="match status" value="1"/>
</dbReference>
<name>A0ABS1WV60_9GAMM</name>
<dbReference type="CDD" id="cd08474">
    <property type="entry name" value="PBP2_CrgA_like_5"/>
    <property type="match status" value="1"/>
</dbReference>
<dbReference type="Pfam" id="PF03466">
    <property type="entry name" value="LysR_substrate"/>
    <property type="match status" value="1"/>
</dbReference>
<dbReference type="RefSeq" id="WP_203166932.1">
    <property type="nucleotide sequence ID" value="NZ_JAEVLS010000002.1"/>
</dbReference>
<dbReference type="PANTHER" id="PTHR30537:SF5">
    <property type="entry name" value="HTH-TYPE TRANSCRIPTIONAL ACTIVATOR TTDR-RELATED"/>
    <property type="match status" value="1"/>
</dbReference>
<dbReference type="Gene3D" id="1.10.10.10">
    <property type="entry name" value="Winged helix-like DNA-binding domain superfamily/Winged helix DNA-binding domain"/>
    <property type="match status" value="1"/>
</dbReference>
<protein>
    <submittedName>
        <fullName evidence="6">LysR family transcriptional regulator</fullName>
    </submittedName>
</protein>
<evidence type="ECO:0000313" key="6">
    <source>
        <dbReference type="EMBL" id="MBM0104862.1"/>
    </source>
</evidence>
<dbReference type="PANTHER" id="PTHR30537">
    <property type="entry name" value="HTH-TYPE TRANSCRIPTIONAL REGULATOR"/>
    <property type="match status" value="1"/>
</dbReference>
<proteinExistence type="inferred from homology"/>
<evidence type="ECO:0000256" key="1">
    <source>
        <dbReference type="ARBA" id="ARBA00009437"/>
    </source>
</evidence>
<keyword evidence="3" id="KW-0238">DNA-binding</keyword>
<dbReference type="EMBL" id="JAEVLS010000002">
    <property type="protein sequence ID" value="MBM0104862.1"/>
    <property type="molecule type" value="Genomic_DNA"/>
</dbReference>
<dbReference type="InterPro" id="IPR005119">
    <property type="entry name" value="LysR_subst-bd"/>
</dbReference>
<dbReference type="SUPFAM" id="SSF53850">
    <property type="entry name" value="Periplasmic binding protein-like II"/>
    <property type="match status" value="1"/>
</dbReference>
<dbReference type="PRINTS" id="PR00039">
    <property type="entry name" value="HTHLYSR"/>
</dbReference>
<dbReference type="Pfam" id="PF00126">
    <property type="entry name" value="HTH_1"/>
    <property type="match status" value="1"/>
</dbReference>
<sequence>MVIDLNLLAIFSAVAEAGNFSAAADRLGLTRSAVSQGIRRLEAEIGQPLFLRTTRSVRLTERGEAIRGRVSNALRDIHAAVEEVSGSAEAPRGLLRVAATSIAERFLSGPLIASFCDAYPEITLDVTVTDDEFDIVAAGFDAGVRLAEAIEHDMIAVPLTGEQKEVAVATPAYLARHGVPEHPRDLVKHRCIGWRPSFDSQPHRWEFSRDGESFALDVEPQVTTNDMLLMIRTALANGGITFGIEETFRPYLARGELVSILQDWLPPFAGFSLFFPSRRTVTPKLRALIDHIRAKA</sequence>
<evidence type="ECO:0000256" key="4">
    <source>
        <dbReference type="ARBA" id="ARBA00023163"/>
    </source>
</evidence>
<evidence type="ECO:0000313" key="7">
    <source>
        <dbReference type="Proteomes" id="UP000661077"/>
    </source>
</evidence>
<dbReference type="Gene3D" id="3.40.190.290">
    <property type="match status" value="1"/>
</dbReference>
<organism evidence="6 7">
    <name type="scientific">Steroidobacter gossypii</name>
    <dbReference type="NCBI Taxonomy" id="2805490"/>
    <lineage>
        <taxon>Bacteria</taxon>
        <taxon>Pseudomonadati</taxon>
        <taxon>Pseudomonadota</taxon>
        <taxon>Gammaproteobacteria</taxon>
        <taxon>Steroidobacterales</taxon>
        <taxon>Steroidobacteraceae</taxon>
        <taxon>Steroidobacter</taxon>
    </lineage>
</organism>
<gene>
    <name evidence="6" type="ORF">JM946_08885</name>
</gene>
<comment type="similarity">
    <text evidence="1">Belongs to the LysR transcriptional regulatory family.</text>
</comment>
<evidence type="ECO:0000259" key="5">
    <source>
        <dbReference type="PROSITE" id="PS50931"/>
    </source>
</evidence>
<dbReference type="InterPro" id="IPR058163">
    <property type="entry name" value="LysR-type_TF_proteobact-type"/>
</dbReference>
<keyword evidence="7" id="KW-1185">Reference proteome</keyword>
<evidence type="ECO:0000256" key="2">
    <source>
        <dbReference type="ARBA" id="ARBA00023015"/>
    </source>
</evidence>